<feature type="transmembrane region" description="Helical" evidence="1">
    <location>
        <begin position="67"/>
        <end position="87"/>
    </location>
</feature>
<dbReference type="PROSITE" id="PS51257">
    <property type="entry name" value="PROKAR_LIPOPROTEIN"/>
    <property type="match status" value="1"/>
</dbReference>
<feature type="transmembrane region" description="Helical" evidence="1">
    <location>
        <begin position="6"/>
        <end position="28"/>
    </location>
</feature>
<name>A0A7E4VLP8_PANRE</name>
<sequence>MREDAVLIVWGCQAYLIIVYGCLSMWAIKNYVHTRAMKRILSEATIAVVATAASVNNLPIITHCGNFGVLISSIMITAFCELLGWYIKPPPMIEADFRKPSGDPAVVLLNYDVWSKTEIGLAIVIQVGVGIGTLLFLGRIIEKADFCDFQPKLTVMWYLGFETAAAIATPIVEALLRKIMRPSIINQTVSSSIFKAHVAYYRFKWFAFDGTYIPSMVYLGFLCPRANIKTVVEFGGVPIVVSVITVLWKLLLVQWAWLARMRDLWLQVEWAF</sequence>
<organism evidence="2 3">
    <name type="scientific">Panagrellus redivivus</name>
    <name type="common">Microworm</name>
    <dbReference type="NCBI Taxonomy" id="6233"/>
    <lineage>
        <taxon>Eukaryota</taxon>
        <taxon>Metazoa</taxon>
        <taxon>Ecdysozoa</taxon>
        <taxon>Nematoda</taxon>
        <taxon>Chromadorea</taxon>
        <taxon>Rhabditida</taxon>
        <taxon>Tylenchina</taxon>
        <taxon>Panagrolaimomorpha</taxon>
        <taxon>Panagrolaimoidea</taxon>
        <taxon>Panagrolaimidae</taxon>
        <taxon>Panagrellus</taxon>
    </lineage>
</organism>
<evidence type="ECO:0000256" key="1">
    <source>
        <dbReference type="SAM" id="Phobius"/>
    </source>
</evidence>
<feature type="transmembrane region" description="Helical" evidence="1">
    <location>
        <begin position="205"/>
        <end position="222"/>
    </location>
</feature>
<accession>A0A7E4VLP8</accession>
<dbReference type="Proteomes" id="UP000492821">
    <property type="component" value="Unassembled WGS sequence"/>
</dbReference>
<keyword evidence="1" id="KW-0812">Transmembrane</keyword>
<reference evidence="2" key="1">
    <citation type="journal article" date="2013" name="Genetics">
        <title>The draft genome and transcriptome of Panagrellus redivivus are shaped by the harsh demands of a free-living lifestyle.</title>
        <authorList>
            <person name="Srinivasan J."/>
            <person name="Dillman A.R."/>
            <person name="Macchietto M.G."/>
            <person name="Heikkinen L."/>
            <person name="Lakso M."/>
            <person name="Fracchia K.M."/>
            <person name="Antoshechkin I."/>
            <person name="Mortazavi A."/>
            <person name="Wong G."/>
            <person name="Sternberg P.W."/>
        </authorList>
    </citation>
    <scope>NUCLEOTIDE SEQUENCE [LARGE SCALE GENOMIC DNA]</scope>
    <source>
        <strain evidence="2">MT8872</strain>
    </source>
</reference>
<keyword evidence="1" id="KW-0472">Membrane</keyword>
<feature type="transmembrane region" description="Helical" evidence="1">
    <location>
        <begin position="234"/>
        <end position="258"/>
    </location>
</feature>
<reference evidence="3" key="2">
    <citation type="submission" date="2020-10" db="UniProtKB">
        <authorList>
            <consortium name="WormBaseParasite"/>
        </authorList>
    </citation>
    <scope>IDENTIFICATION</scope>
</reference>
<feature type="transmembrane region" description="Helical" evidence="1">
    <location>
        <begin position="156"/>
        <end position="176"/>
    </location>
</feature>
<protein>
    <submittedName>
        <fullName evidence="3">Na_H_Exchanger domain-containing protein</fullName>
    </submittedName>
</protein>
<dbReference type="WBParaSite" id="Pan_g22740.t1">
    <property type="protein sequence ID" value="Pan_g22740.t1"/>
    <property type="gene ID" value="Pan_g22740"/>
</dbReference>
<keyword evidence="1" id="KW-1133">Transmembrane helix</keyword>
<proteinExistence type="predicted"/>
<dbReference type="AlphaFoldDB" id="A0A7E4VLP8"/>
<evidence type="ECO:0000313" key="2">
    <source>
        <dbReference type="Proteomes" id="UP000492821"/>
    </source>
</evidence>
<keyword evidence="2" id="KW-1185">Reference proteome</keyword>
<feature type="transmembrane region" description="Helical" evidence="1">
    <location>
        <begin position="119"/>
        <end position="141"/>
    </location>
</feature>
<evidence type="ECO:0000313" key="3">
    <source>
        <dbReference type="WBParaSite" id="Pan_g22740.t1"/>
    </source>
</evidence>